<feature type="transmembrane region" description="Helical" evidence="8">
    <location>
        <begin position="5"/>
        <end position="24"/>
    </location>
</feature>
<proteinExistence type="inferred from homology"/>
<dbReference type="RefSeq" id="WP_056962050.1">
    <property type="nucleotide sequence ID" value="NZ_AZFQ01000055.1"/>
</dbReference>
<dbReference type="PANTHER" id="PTHR16119">
    <property type="entry name" value="TRANSMEMBRANE PROTEIN 144"/>
    <property type="match status" value="1"/>
</dbReference>
<keyword evidence="10" id="KW-1185">Reference proteome</keyword>
<evidence type="ECO:0000256" key="3">
    <source>
        <dbReference type="ARBA" id="ARBA00022448"/>
    </source>
</evidence>
<dbReference type="AlphaFoldDB" id="A0A0R1V297"/>
<sequence length="283" mass="30950">MDRILIGFFPALIWGIMSLLLHFFKGSAFTQLLGTTLGTVIIGSILFLYKQPQITLKIIFWSFLSGICWSIGQLGQYIGYRQIGISKVIPISTGLQISGNSLIGGFLFQEWQTVDDILKGVLGICIILLGVALGNLNLKTWKSRNKTIFPYLFLILTTIGYWGYSAFPKMIPQASANAELFPQAAGMFIIALIFLVSHKKDVKKMDRLFLNTLGGLLFGGAAIAYLLSMKANGIVNAFLLSQFSVVIATLIGILLLKESKAKEMTKVFGGLFLIIAGGILVIV</sequence>
<keyword evidence="5 8" id="KW-0812">Transmembrane</keyword>
<evidence type="ECO:0000313" key="9">
    <source>
        <dbReference type="EMBL" id="KRL96853.1"/>
    </source>
</evidence>
<keyword evidence="3" id="KW-0813">Transport</keyword>
<evidence type="ECO:0000256" key="2">
    <source>
        <dbReference type="ARBA" id="ARBA00006117"/>
    </source>
</evidence>
<organism evidence="9 10">
    <name type="scientific">Liquorilactobacillus satsumensis DSM 16230 = JCM 12392</name>
    <dbReference type="NCBI Taxonomy" id="1423801"/>
    <lineage>
        <taxon>Bacteria</taxon>
        <taxon>Bacillati</taxon>
        <taxon>Bacillota</taxon>
        <taxon>Bacilli</taxon>
        <taxon>Lactobacillales</taxon>
        <taxon>Lactobacillaceae</taxon>
        <taxon>Liquorilactobacillus</taxon>
    </lineage>
</organism>
<feature type="transmembrane region" description="Helical" evidence="8">
    <location>
        <begin position="148"/>
        <end position="168"/>
    </location>
</feature>
<dbReference type="STRING" id="1423801.FD50_GL002138"/>
<feature type="transmembrane region" description="Helical" evidence="8">
    <location>
        <begin position="208"/>
        <end position="227"/>
    </location>
</feature>
<evidence type="ECO:0000256" key="6">
    <source>
        <dbReference type="ARBA" id="ARBA00022989"/>
    </source>
</evidence>
<evidence type="ECO:0000256" key="5">
    <source>
        <dbReference type="ARBA" id="ARBA00022692"/>
    </source>
</evidence>
<comment type="caution">
    <text evidence="9">The sequence shown here is derived from an EMBL/GenBank/DDBJ whole genome shotgun (WGS) entry which is preliminary data.</text>
</comment>
<gene>
    <name evidence="9" type="ORF">FD50_GL002138</name>
</gene>
<feature type="transmembrane region" description="Helical" evidence="8">
    <location>
        <begin position="233"/>
        <end position="255"/>
    </location>
</feature>
<keyword evidence="7 8" id="KW-0472">Membrane</keyword>
<dbReference type="OrthoDB" id="1452595at2"/>
<dbReference type="CDD" id="cd23110">
    <property type="entry name" value="GRP"/>
    <property type="match status" value="1"/>
</dbReference>
<feature type="transmembrane region" description="Helical" evidence="8">
    <location>
        <begin position="58"/>
        <end position="78"/>
    </location>
</feature>
<dbReference type="Pfam" id="PF06800">
    <property type="entry name" value="Sugar_transport"/>
    <property type="match status" value="1"/>
</dbReference>
<feature type="transmembrane region" description="Helical" evidence="8">
    <location>
        <begin position="117"/>
        <end position="136"/>
    </location>
</feature>
<dbReference type="InterPro" id="IPR010651">
    <property type="entry name" value="Sugar_transport"/>
</dbReference>
<dbReference type="GeneID" id="98309349"/>
<evidence type="ECO:0000256" key="8">
    <source>
        <dbReference type="SAM" id="Phobius"/>
    </source>
</evidence>
<dbReference type="EMBL" id="AZFQ01000055">
    <property type="protein sequence ID" value="KRL96853.1"/>
    <property type="molecule type" value="Genomic_DNA"/>
</dbReference>
<comment type="subcellular location">
    <subcellularLocation>
        <location evidence="1">Cell membrane</location>
        <topology evidence="1">Multi-pass membrane protein</topology>
    </subcellularLocation>
</comment>
<name>A0A0R1V297_9LACO</name>
<dbReference type="PATRIC" id="fig|1423801.4.peg.2185"/>
<protein>
    <submittedName>
        <fullName evidence="9">Sugar transport protein</fullName>
    </submittedName>
</protein>
<accession>A0A0R1V297</accession>
<dbReference type="SUPFAM" id="SSF103481">
    <property type="entry name" value="Multidrug resistance efflux transporter EmrE"/>
    <property type="match status" value="2"/>
</dbReference>
<dbReference type="GO" id="GO:0015144">
    <property type="term" value="F:carbohydrate transmembrane transporter activity"/>
    <property type="evidence" value="ECO:0007669"/>
    <property type="project" value="InterPro"/>
</dbReference>
<reference evidence="9 10" key="1">
    <citation type="journal article" date="2015" name="Genome Announc.">
        <title>Expanding the biotechnology potential of lactobacilli through comparative genomics of 213 strains and associated genera.</title>
        <authorList>
            <person name="Sun Z."/>
            <person name="Harris H.M."/>
            <person name="McCann A."/>
            <person name="Guo C."/>
            <person name="Argimon S."/>
            <person name="Zhang W."/>
            <person name="Yang X."/>
            <person name="Jeffery I.B."/>
            <person name="Cooney J.C."/>
            <person name="Kagawa T.F."/>
            <person name="Liu W."/>
            <person name="Song Y."/>
            <person name="Salvetti E."/>
            <person name="Wrobel A."/>
            <person name="Rasinkangas P."/>
            <person name="Parkhill J."/>
            <person name="Rea M.C."/>
            <person name="O'Sullivan O."/>
            <person name="Ritari J."/>
            <person name="Douillard F.P."/>
            <person name="Paul Ross R."/>
            <person name="Yang R."/>
            <person name="Briner A.E."/>
            <person name="Felis G.E."/>
            <person name="de Vos W.M."/>
            <person name="Barrangou R."/>
            <person name="Klaenhammer T.R."/>
            <person name="Caufield P.W."/>
            <person name="Cui Y."/>
            <person name="Zhang H."/>
            <person name="O'Toole P.W."/>
        </authorList>
    </citation>
    <scope>NUCLEOTIDE SEQUENCE [LARGE SCALE GENOMIC DNA]</scope>
    <source>
        <strain evidence="9 10">DSM 16230</strain>
    </source>
</reference>
<feature type="transmembrane region" description="Helical" evidence="8">
    <location>
        <begin position="267"/>
        <end position="282"/>
    </location>
</feature>
<keyword evidence="4 9" id="KW-0762">Sugar transport</keyword>
<feature type="transmembrane region" description="Helical" evidence="8">
    <location>
        <begin position="180"/>
        <end position="196"/>
    </location>
</feature>
<feature type="transmembrane region" description="Helical" evidence="8">
    <location>
        <begin position="30"/>
        <end position="49"/>
    </location>
</feature>
<dbReference type="Proteomes" id="UP000051166">
    <property type="component" value="Unassembled WGS sequence"/>
</dbReference>
<keyword evidence="6 8" id="KW-1133">Transmembrane helix</keyword>
<comment type="similarity">
    <text evidence="2">Belongs to the GRP transporter (TC 2.A.7.5) family.</text>
</comment>
<evidence type="ECO:0000256" key="7">
    <source>
        <dbReference type="ARBA" id="ARBA00023136"/>
    </source>
</evidence>
<evidence type="ECO:0000256" key="1">
    <source>
        <dbReference type="ARBA" id="ARBA00004651"/>
    </source>
</evidence>
<evidence type="ECO:0000313" key="10">
    <source>
        <dbReference type="Proteomes" id="UP000051166"/>
    </source>
</evidence>
<dbReference type="GO" id="GO:0005886">
    <property type="term" value="C:plasma membrane"/>
    <property type="evidence" value="ECO:0007669"/>
    <property type="project" value="UniProtKB-SubCell"/>
</dbReference>
<evidence type="ECO:0000256" key="4">
    <source>
        <dbReference type="ARBA" id="ARBA00022597"/>
    </source>
</evidence>
<dbReference type="InterPro" id="IPR037185">
    <property type="entry name" value="EmrE-like"/>
</dbReference>
<dbReference type="PANTHER" id="PTHR16119:SF17">
    <property type="entry name" value="TRANSMEMBRANE PROTEIN 144"/>
    <property type="match status" value="1"/>
</dbReference>